<dbReference type="Gene3D" id="2.60.120.200">
    <property type="match status" value="1"/>
</dbReference>
<dbReference type="InterPro" id="IPR051795">
    <property type="entry name" value="Glycosyl_Hydrlase_43"/>
</dbReference>
<dbReference type="EMBL" id="SWKU01000002">
    <property type="protein sequence ID" value="KAF3009620.1"/>
    <property type="molecule type" value="Genomic_DNA"/>
</dbReference>
<dbReference type="InterPro" id="IPR006710">
    <property type="entry name" value="Glyco_hydro_43"/>
</dbReference>
<keyword evidence="9" id="KW-1185">Reference proteome</keyword>
<evidence type="ECO:0000256" key="4">
    <source>
        <dbReference type="PIRSR" id="PIRSR606710-1"/>
    </source>
</evidence>
<dbReference type="GO" id="GO:0004553">
    <property type="term" value="F:hydrolase activity, hydrolyzing O-glycosyl compounds"/>
    <property type="evidence" value="ECO:0007669"/>
    <property type="project" value="InterPro"/>
</dbReference>
<dbReference type="SUPFAM" id="SSF75005">
    <property type="entry name" value="Arabinanase/levansucrase/invertase"/>
    <property type="match status" value="1"/>
</dbReference>
<evidence type="ECO:0000256" key="1">
    <source>
        <dbReference type="ARBA" id="ARBA00009865"/>
    </source>
</evidence>
<keyword evidence="3 6" id="KW-0326">Glycosidase</keyword>
<evidence type="ECO:0000256" key="6">
    <source>
        <dbReference type="RuleBase" id="RU361187"/>
    </source>
</evidence>
<comment type="similarity">
    <text evidence="1 6">Belongs to the glycosyl hydrolase 43 family.</text>
</comment>
<accession>A0A9P4WAR4</accession>
<dbReference type="CDD" id="cd18617">
    <property type="entry name" value="GH43_XynB-like"/>
    <property type="match status" value="1"/>
</dbReference>
<dbReference type="Pfam" id="PF04616">
    <property type="entry name" value="Glyco_hydro_43"/>
    <property type="match status" value="1"/>
</dbReference>
<dbReference type="PANTHER" id="PTHR42812">
    <property type="entry name" value="BETA-XYLOSIDASE"/>
    <property type="match status" value="1"/>
</dbReference>
<comment type="caution">
    <text evidence="8">The sequence shown here is derived from an EMBL/GenBank/DDBJ whole genome shotgun (WGS) entry which is preliminary data.</text>
</comment>
<dbReference type="PANTHER" id="PTHR42812:SF12">
    <property type="entry name" value="BETA-XYLOSIDASE-RELATED"/>
    <property type="match status" value="1"/>
</dbReference>
<dbReference type="AlphaFoldDB" id="A0A9P4WAR4"/>
<dbReference type="InterPro" id="IPR023296">
    <property type="entry name" value="Glyco_hydro_beta-prop_sf"/>
</dbReference>
<dbReference type="Pfam" id="PF17851">
    <property type="entry name" value="GH43_C2"/>
    <property type="match status" value="1"/>
</dbReference>
<feature type="active site" description="Proton donor" evidence="4">
    <location>
        <position position="200"/>
    </location>
</feature>
<evidence type="ECO:0000313" key="9">
    <source>
        <dbReference type="Proteomes" id="UP000801428"/>
    </source>
</evidence>
<dbReference type="Gene3D" id="2.115.10.20">
    <property type="entry name" value="Glycosyl hydrolase domain, family 43"/>
    <property type="match status" value="1"/>
</dbReference>
<evidence type="ECO:0000313" key="8">
    <source>
        <dbReference type="EMBL" id="KAF3009620.1"/>
    </source>
</evidence>
<feature type="active site" description="Proton acceptor" evidence="4">
    <location>
        <position position="17"/>
    </location>
</feature>
<proteinExistence type="inferred from homology"/>
<reference evidence="8" key="1">
    <citation type="submission" date="2019-04" db="EMBL/GenBank/DDBJ databases">
        <title>Sequencing of skin fungus with MAO and IRED activity.</title>
        <authorList>
            <person name="Marsaioli A.J."/>
            <person name="Bonatto J.M.C."/>
            <person name="Reis Junior O."/>
        </authorList>
    </citation>
    <scope>NUCLEOTIDE SEQUENCE</scope>
    <source>
        <strain evidence="8">30M1</strain>
    </source>
</reference>
<dbReference type="InterPro" id="IPR041542">
    <property type="entry name" value="GH43_C2"/>
</dbReference>
<dbReference type="Proteomes" id="UP000801428">
    <property type="component" value="Unassembled WGS sequence"/>
</dbReference>
<sequence length="531" mass="59331">MNSNAQINPIIPGFAPDPSLVLVGDTYFLVNSTFHLFPGLPIYTSKDLVHWTQIGNAINRTEQLSLAKSATRINFFEDGDHMYATGGLYAPTIRYHEGTFYVVCTNVIRHGDKPSDDELQNFIVSTTDIYKGKWSDPVFFEFNGIDTSLFWDTDGKVYISGSKSPGPMTKVMLFEIDLVTGAKLTEEKELWPGTGGIYPEGPHIYLKNGFYYLMIAEGGTHEGHMVTMARSRSIFGPYEASPENPILTAAGTDEYVQCTGHCEAFEDKNGEWWGVCLAIRKGADLLYGLGRETFLVKGHWTEDGWLKFDRAKTHLSVPGVQVKEEERLTAVPDVDLLYIHDPELSRYTIYSQPKGSPTNYVLTASAHDFHAPEASPTFVGKRQRLMTGTSSVEFKDLKFSTVDKAFTHAGLAVYKDEHRFLRIFIAGETMKVVFEIVNKAKQIERSVEHQLDGKSGDFKLVVSYTEQEYRASVVVGGDKTVELGKVDAMDLSAKDFVGPIIGLFAFADRDGTEDRAREVWFSNFVVDNKAT</sequence>
<dbReference type="InterPro" id="IPR013320">
    <property type="entry name" value="ConA-like_dom_sf"/>
</dbReference>
<dbReference type="GO" id="GO:0005975">
    <property type="term" value="P:carbohydrate metabolic process"/>
    <property type="evidence" value="ECO:0007669"/>
    <property type="project" value="InterPro"/>
</dbReference>
<keyword evidence="2 6" id="KW-0378">Hydrolase</keyword>
<name>A0A9P4WAR4_CURKU</name>
<feature type="site" description="Important for catalytic activity, responsible for pKa modulation of the active site Glu and correct orientation of both the proton donor and substrate" evidence="5">
    <location>
        <position position="146"/>
    </location>
</feature>
<gene>
    <name evidence="8" type="ORF">E8E13_007126</name>
</gene>
<evidence type="ECO:0000256" key="5">
    <source>
        <dbReference type="PIRSR" id="PIRSR606710-2"/>
    </source>
</evidence>
<protein>
    <recommendedName>
        <fullName evidence="7">Beta-xylosidase C-terminal Concanavalin A-like domain-containing protein</fullName>
    </recommendedName>
</protein>
<evidence type="ECO:0000256" key="3">
    <source>
        <dbReference type="ARBA" id="ARBA00023295"/>
    </source>
</evidence>
<evidence type="ECO:0000256" key="2">
    <source>
        <dbReference type="ARBA" id="ARBA00022801"/>
    </source>
</evidence>
<dbReference type="OrthoDB" id="408373at2759"/>
<feature type="domain" description="Beta-xylosidase C-terminal Concanavalin A-like" evidence="7">
    <location>
        <begin position="373"/>
        <end position="521"/>
    </location>
</feature>
<evidence type="ECO:0000259" key="7">
    <source>
        <dbReference type="Pfam" id="PF17851"/>
    </source>
</evidence>
<organism evidence="8 9">
    <name type="scientific">Curvularia kusanoi</name>
    <name type="common">Cochliobolus kusanoi</name>
    <dbReference type="NCBI Taxonomy" id="90978"/>
    <lineage>
        <taxon>Eukaryota</taxon>
        <taxon>Fungi</taxon>
        <taxon>Dikarya</taxon>
        <taxon>Ascomycota</taxon>
        <taxon>Pezizomycotina</taxon>
        <taxon>Dothideomycetes</taxon>
        <taxon>Pleosporomycetidae</taxon>
        <taxon>Pleosporales</taxon>
        <taxon>Pleosporineae</taxon>
        <taxon>Pleosporaceae</taxon>
        <taxon>Curvularia</taxon>
    </lineage>
</organism>
<dbReference type="SUPFAM" id="SSF49899">
    <property type="entry name" value="Concanavalin A-like lectins/glucanases"/>
    <property type="match status" value="1"/>
</dbReference>